<evidence type="ECO:0000313" key="12">
    <source>
        <dbReference type="EMBL" id="HGC43426.1"/>
    </source>
</evidence>
<evidence type="ECO:0000256" key="5">
    <source>
        <dbReference type="ARBA" id="ARBA00022679"/>
    </source>
</evidence>
<evidence type="ECO:0000256" key="2">
    <source>
        <dbReference type="ARBA" id="ARBA00003120"/>
    </source>
</evidence>
<proteinExistence type="inferred from homology"/>
<comment type="similarity">
    <text evidence="3">Belongs to the class-V pyridoxal-phosphate-dependent aminotransferase family. NifS/IscS subfamily.</text>
</comment>
<comment type="cofactor">
    <cofactor evidence="1">
        <name>pyridoxal 5'-phosphate</name>
        <dbReference type="ChEBI" id="CHEBI:597326"/>
    </cofactor>
</comment>
<evidence type="ECO:0000256" key="1">
    <source>
        <dbReference type="ARBA" id="ARBA00001933"/>
    </source>
</evidence>
<comment type="caution">
    <text evidence="12">The sequence shown here is derived from an EMBL/GenBank/DDBJ whole genome shotgun (WGS) entry which is preliminary data.</text>
</comment>
<keyword evidence="12" id="KW-0032">Aminotransferase</keyword>
<evidence type="ECO:0000256" key="3">
    <source>
        <dbReference type="ARBA" id="ARBA00006490"/>
    </source>
</evidence>
<dbReference type="InterPro" id="IPR000192">
    <property type="entry name" value="Aminotrans_V_dom"/>
</dbReference>
<evidence type="ECO:0000256" key="4">
    <source>
        <dbReference type="ARBA" id="ARBA00013558"/>
    </source>
</evidence>
<evidence type="ECO:0000256" key="10">
    <source>
        <dbReference type="ARBA" id="ARBA00050776"/>
    </source>
</evidence>
<dbReference type="PANTHER" id="PTHR11601">
    <property type="entry name" value="CYSTEINE DESULFURYLASE FAMILY MEMBER"/>
    <property type="match status" value="1"/>
</dbReference>
<dbReference type="PIRSF" id="PIRSF005572">
    <property type="entry name" value="NifS"/>
    <property type="match status" value="1"/>
</dbReference>
<dbReference type="InterPro" id="IPR015421">
    <property type="entry name" value="PyrdxlP-dep_Trfase_major"/>
</dbReference>
<dbReference type="Gene3D" id="3.90.1150.10">
    <property type="entry name" value="Aspartate Aminotransferase, domain 1"/>
    <property type="match status" value="1"/>
</dbReference>
<evidence type="ECO:0000256" key="7">
    <source>
        <dbReference type="ARBA" id="ARBA00022898"/>
    </source>
</evidence>
<sequence>MPRAAAARRRVYLDANATEPLLPAARAALLAAFDQIGNPASVHGPGRAARALLEAARETIAARFGARPADLVFTSGGTEANTLAITGLGVGRKLIIGATEHDAVRAAAPEAAILPVDSAGRADLAALEQILAGTEGAFVALMLANNETGVLHPIPEVARLCHRFGAHLHVDAVQAAGRLALDWTALGADSLALSAHKLGGPTGAGALLLAPDAADRLVPLITGGGQERGRRGGTPALAAIAGFAAAASTPPADLAPLRDAAEMAARAAGAIVCGAGAERLPNTTCLALPGVAAETQVIALDLAGIAVSAGAACSSGKVTRSHVLAAMGLGELAGQAIRVSLPWNACAADITAFADAYQAMARRLARRAA</sequence>
<comment type="catalytic activity">
    <reaction evidence="10">
        <text>(sulfur carrier)-H + L-cysteine = (sulfur carrier)-SH + L-alanine</text>
        <dbReference type="Rhea" id="RHEA:43892"/>
        <dbReference type="Rhea" id="RHEA-COMP:14737"/>
        <dbReference type="Rhea" id="RHEA-COMP:14739"/>
        <dbReference type="ChEBI" id="CHEBI:29917"/>
        <dbReference type="ChEBI" id="CHEBI:35235"/>
        <dbReference type="ChEBI" id="CHEBI:57972"/>
        <dbReference type="ChEBI" id="CHEBI:64428"/>
        <dbReference type="EC" id="2.8.1.7"/>
    </reaction>
</comment>
<dbReference type="Pfam" id="PF00266">
    <property type="entry name" value="Aminotran_5"/>
    <property type="match status" value="1"/>
</dbReference>
<dbReference type="PANTHER" id="PTHR11601:SF34">
    <property type="entry name" value="CYSTEINE DESULFURASE"/>
    <property type="match status" value="1"/>
</dbReference>
<evidence type="ECO:0000256" key="6">
    <source>
        <dbReference type="ARBA" id="ARBA00022723"/>
    </source>
</evidence>
<keyword evidence="9" id="KW-0411">Iron-sulfur</keyword>
<dbReference type="GO" id="GO:0051536">
    <property type="term" value="F:iron-sulfur cluster binding"/>
    <property type="evidence" value="ECO:0007669"/>
    <property type="project" value="UniProtKB-KW"/>
</dbReference>
<dbReference type="GO" id="GO:0008483">
    <property type="term" value="F:transaminase activity"/>
    <property type="evidence" value="ECO:0007669"/>
    <property type="project" value="UniProtKB-KW"/>
</dbReference>
<evidence type="ECO:0000256" key="9">
    <source>
        <dbReference type="ARBA" id="ARBA00023014"/>
    </source>
</evidence>
<feature type="domain" description="Aminotransferase class V" evidence="11">
    <location>
        <begin position="11"/>
        <end position="353"/>
    </location>
</feature>
<gene>
    <name evidence="12" type="ORF">ENY07_09455</name>
</gene>
<keyword evidence="6" id="KW-0479">Metal-binding</keyword>
<dbReference type="GO" id="GO:0031071">
    <property type="term" value="F:cysteine desulfurase activity"/>
    <property type="evidence" value="ECO:0007669"/>
    <property type="project" value="UniProtKB-EC"/>
</dbReference>
<evidence type="ECO:0000256" key="8">
    <source>
        <dbReference type="ARBA" id="ARBA00023004"/>
    </source>
</evidence>
<protein>
    <recommendedName>
        <fullName evidence="4">Cysteine desulfurase</fullName>
    </recommendedName>
</protein>
<dbReference type="GO" id="GO:0046872">
    <property type="term" value="F:metal ion binding"/>
    <property type="evidence" value="ECO:0007669"/>
    <property type="project" value="UniProtKB-KW"/>
</dbReference>
<keyword evidence="5" id="KW-0808">Transferase</keyword>
<name>A0A8J4HCR2_9PROT</name>
<dbReference type="InterPro" id="IPR015424">
    <property type="entry name" value="PyrdxlP-dep_Trfase"/>
</dbReference>
<comment type="function">
    <text evidence="2">Catalyzes the removal of elemental sulfur atoms from cysteine to produce alanine. Seems to participate in the biosynthesis of the nitrogenase metalloclusters by providing the inorganic sulfur required for the Fe-S core formation.</text>
</comment>
<dbReference type="AlphaFoldDB" id="A0A8J4HCR2"/>
<dbReference type="InterPro" id="IPR015422">
    <property type="entry name" value="PyrdxlP-dep_Trfase_small"/>
</dbReference>
<accession>A0A8J4HCR2</accession>
<dbReference type="Gene3D" id="3.40.640.10">
    <property type="entry name" value="Type I PLP-dependent aspartate aminotransferase-like (Major domain)"/>
    <property type="match status" value="1"/>
</dbReference>
<organism evidence="12">
    <name type="scientific">Acidicaldus sp</name>
    <dbReference type="NCBI Taxonomy" id="1872105"/>
    <lineage>
        <taxon>Bacteria</taxon>
        <taxon>Pseudomonadati</taxon>
        <taxon>Pseudomonadota</taxon>
        <taxon>Alphaproteobacteria</taxon>
        <taxon>Acetobacterales</taxon>
        <taxon>Acetobacteraceae</taxon>
        <taxon>Acidicaldus</taxon>
    </lineage>
</organism>
<keyword evidence="7" id="KW-0663">Pyridoxal phosphate</keyword>
<dbReference type="EMBL" id="DTQM01000184">
    <property type="protein sequence ID" value="HGC43426.1"/>
    <property type="molecule type" value="Genomic_DNA"/>
</dbReference>
<dbReference type="Gene3D" id="1.10.260.50">
    <property type="match status" value="1"/>
</dbReference>
<keyword evidence="8" id="KW-0408">Iron</keyword>
<reference evidence="12" key="1">
    <citation type="journal article" date="2020" name="mSystems">
        <title>Genome- and Community-Level Interaction Insights into Carbon Utilization and Element Cycling Functions of Hydrothermarchaeota in Hydrothermal Sediment.</title>
        <authorList>
            <person name="Zhou Z."/>
            <person name="Liu Y."/>
            <person name="Xu W."/>
            <person name="Pan J."/>
            <person name="Luo Z.H."/>
            <person name="Li M."/>
        </authorList>
    </citation>
    <scope>NUCLEOTIDE SEQUENCE</scope>
    <source>
        <strain evidence="12">SpSt-997</strain>
    </source>
</reference>
<dbReference type="SUPFAM" id="SSF53383">
    <property type="entry name" value="PLP-dependent transferases"/>
    <property type="match status" value="1"/>
</dbReference>
<dbReference type="InterPro" id="IPR016454">
    <property type="entry name" value="Cysteine_dSase"/>
</dbReference>
<evidence type="ECO:0000259" key="11">
    <source>
        <dbReference type="Pfam" id="PF00266"/>
    </source>
</evidence>